<dbReference type="PIRSF" id="PIRSF005384">
    <property type="entry name" value="RpiB_LacA_B"/>
    <property type="match status" value="1"/>
</dbReference>
<sequence length="145" mass="16101">MKKKIALASDHAGFELKENIKNYLAKKGYETVDLGPDTDKVSISYASQGNKLADYVVDNDVDFGVAVCGTGLGISYALNRHKHIRAARVASVEDAHLAKLHNDANVLCFGGRQIEKEKAFEMIDDYINTKYEGGRHQTRIDELDQ</sequence>
<dbReference type="NCBIfam" id="TIGR00689">
    <property type="entry name" value="rpiB_lacA_lacB"/>
    <property type="match status" value="1"/>
</dbReference>
<feature type="binding site" evidence="3">
    <location>
        <position position="112"/>
    </location>
    <ligand>
        <name>D-ribulose 5-phosphate</name>
        <dbReference type="ChEBI" id="CHEBI:58121"/>
    </ligand>
</feature>
<dbReference type="InterPro" id="IPR003500">
    <property type="entry name" value="RpiB_LacA_LacB"/>
</dbReference>
<dbReference type="EMBL" id="CP001991">
    <property type="protein sequence ID" value="ADE20033.1"/>
    <property type="molecule type" value="Genomic_DNA"/>
</dbReference>
<accession>D5E4U8</accession>
<dbReference type="OrthoDB" id="1778624at2"/>
<evidence type="ECO:0000256" key="2">
    <source>
        <dbReference type="PIRSR" id="PIRSR005384-1"/>
    </source>
</evidence>
<dbReference type="AlphaFoldDB" id="D5E4U8"/>
<dbReference type="HOGENOM" id="CLU_091396_4_1_14"/>
<dbReference type="eggNOG" id="COG0698">
    <property type="taxonomic scope" value="Bacteria"/>
</dbReference>
<feature type="binding site" evidence="3">
    <location>
        <position position="139"/>
    </location>
    <ligand>
        <name>D-ribulose 5-phosphate</name>
        <dbReference type="ChEBI" id="CHEBI:58121"/>
    </ligand>
</feature>
<proteinExistence type="inferred from homology"/>
<dbReference type="NCBIfam" id="NF004051">
    <property type="entry name" value="PRK05571.1"/>
    <property type="match status" value="1"/>
</dbReference>
<reference evidence="4 5" key="3">
    <citation type="journal article" date="2011" name="J. Bacteriol.">
        <title>Genome sequences of Mycoplasma alligatoris A21JP2T and Mycoplasma crocodyli MP145T.</title>
        <authorList>
            <person name="Brown D.R."/>
            <person name="Farmerie W.G."/>
            <person name="May M."/>
            <person name="Benders G.A."/>
            <person name="Durkin A.S."/>
            <person name="Hlavinka K."/>
            <person name="Hostetler J."/>
            <person name="Jackson J."/>
            <person name="Johnson J."/>
            <person name="Miller R.H."/>
            <person name="Paralanov V."/>
            <person name="Radune D."/>
            <person name="Szczypinski B."/>
            <person name="Glass J.I."/>
        </authorList>
    </citation>
    <scope>NUCLEOTIDE SEQUENCE [LARGE SCALE GENOMIC DNA]</scope>
    <source>
        <strain evidence="5">ATCC 51981 / MP145</strain>
    </source>
</reference>
<dbReference type="Pfam" id="PF02502">
    <property type="entry name" value="LacAB_rpiB"/>
    <property type="match status" value="1"/>
</dbReference>
<dbReference type="PANTHER" id="PTHR30345:SF0">
    <property type="entry name" value="DNA DAMAGE-REPAIR_TOLERATION PROTEIN DRT102"/>
    <property type="match status" value="1"/>
</dbReference>
<comment type="similarity">
    <text evidence="1">Belongs to the LacAB/RpiB family.</text>
</comment>
<dbReference type="InterPro" id="IPR036569">
    <property type="entry name" value="RpiB_LacA_LacB_sf"/>
</dbReference>
<dbReference type="SUPFAM" id="SSF89623">
    <property type="entry name" value="Ribose/Galactose isomerase RpiB/AlsB"/>
    <property type="match status" value="1"/>
</dbReference>
<keyword evidence="5" id="KW-1185">Reference proteome</keyword>
<evidence type="ECO:0000256" key="3">
    <source>
        <dbReference type="PIRSR" id="PIRSR005384-2"/>
    </source>
</evidence>
<dbReference type="Proteomes" id="UP000001845">
    <property type="component" value="Chromosome"/>
</dbReference>
<evidence type="ECO:0000256" key="1">
    <source>
        <dbReference type="ARBA" id="ARBA00008754"/>
    </source>
</evidence>
<keyword evidence="4" id="KW-0413">Isomerase</keyword>
<dbReference type="GO" id="GO:0004751">
    <property type="term" value="F:ribose-5-phosphate isomerase activity"/>
    <property type="evidence" value="ECO:0007669"/>
    <property type="project" value="UniProtKB-EC"/>
</dbReference>
<organism evidence="4 5">
    <name type="scientific">Mycoplasma crocodyli (strain ATCC 51981 / MP145)</name>
    <dbReference type="NCBI Taxonomy" id="512564"/>
    <lineage>
        <taxon>Bacteria</taxon>
        <taxon>Bacillati</taxon>
        <taxon>Mycoplasmatota</taxon>
        <taxon>Mollicutes</taxon>
        <taxon>Mycoplasmataceae</taxon>
        <taxon>Mycoplasma</taxon>
    </lineage>
</organism>
<dbReference type="GO" id="GO:0009052">
    <property type="term" value="P:pentose-phosphate shunt, non-oxidative branch"/>
    <property type="evidence" value="ECO:0007669"/>
    <property type="project" value="TreeGrafter"/>
</dbReference>
<dbReference type="Gene3D" id="3.40.1400.10">
    <property type="entry name" value="Sugar-phosphate isomerase, RpiB/LacA/LacB"/>
    <property type="match status" value="1"/>
</dbReference>
<gene>
    <name evidence="4" type="primary">rpiB</name>
    <name evidence="4" type="ordered locus">MCRO_0117</name>
</gene>
<feature type="binding site" evidence="3">
    <location>
        <begin position="10"/>
        <end position="11"/>
    </location>
    <ligand>
        <name>D-ribulose 5-phosphate</name>
        <dbReference type="ChEBI" id="CHEBI:58121"/>
    </ligand>
</feature>
<dbReference type="KEGG" id="mcd:MCRO_0117"/>
<reference key="2">
    <citation type="submission" date="2010-03" db="EMBL/GenBank/DDBJ databases">
        <authorList>
            <person name="Ma Z."/>
            <person name="Wang X."/>
            <person name="Liu H."/>
        </authorList>
    </citation>
    <scope>NUCLEOTIDE SEQUENCE</scope>
    <source>
        <strain>MP145</strain>
    </source>
</reference>
<reference evidence="5" key="1">
    <citation type="submission" date="2010-03" db="EMBL/GenBank/DDBJ databases">
        <title>The complete genome of Mycoplasma crocodyli MP145.</title>
        <authorList>
            <person name="Glass J.I."/>
            <person name="Durkin A.S."/>
            <person name="Hostetler J."/>
            <person name="Jackson J."/>
            <person name="Johnson J."/>
            <person name="May M.A."/>
            <person name="Paralanov V."/>
            <person name="Radune D."/>
            <person name="Szczypinski B."/>
            <person name="Brown D.R."/>
        </authorList>
    </citation>
    <scope>NUCLEOTIDE SEQUENCE [LARGE SCALE GENOMIC DNA]</scope>
    <source>
        <strain evidence="5">ATCC 51981 / MP145</strain>
    </source>
</reference>
<protein>
    <submittedName>
        <fullName evidence="4">Ribose-5-phosphate isomerase B (Phosphoriboisomerase B)</fullName>
        <ecNumber evidence="4">5.3.1.6</ecNumber>
    </submittedName>
</protein>
<dbReference type="RefSeq" id="WP_013054809.1">
    <property type="nucleotide sequence ID" value="NC_014014.1"/>
</dbReference>
<name>D5E4U8_MYCCM</name>
<feature type="active site" description="Proton acceptor" evidence="2">
    <location>
        <position position="68"/>
    </location>
</feature>
<dbReference type="PANTHER" id="PTHR30345">
    <property type="entry name" value="RIBOSE-5-PHOSPHATE ISOMERASE B"/>
    <property type="match status" value="1"/>
</dbReference>
<feature type="active site" description="Proton donor" evidence="2">
    <location>
        <position position="101"/>
    </location>
</feature>
<dbReference type="EC" id="5.3.1.6" evidence="4"/>
<feature type="binding site" evidence="3">
    <location>
        <position position="102"/>
    </location>
    <ligand>
        <name>D-ribulose 5-phosphate</name>
        <dbReference type="ChEBI" id="CHEBI:58121"/>
    </ligand>
</feature>
<dbReference type="STRING" id="512564.MCRO_0117"/>
<evidence type="ECO:0000313" key="5">
    <source>
        <dbReference type="Proteomes" id="UP000001845"/>
    </source>
</evidence>
<feature type="binding site" evidence="3">
    <location>
        <begin position="69"/>
        <end position="73"/>
    </location>
    <ligand>
        <name>D-ribulose 5-phosphate</name>
        <dbReference type="ChEBI" id="CHEBI:58121"/>
    </ligand>
</feature>
<feature type="binding site" evidence="3">
    <location>
        <position position="135"/>
    </location>
    <ligand>
        <name>D-ribulose 5-phosphate</name>
        <dbReference type="ChEBI" id="CHEBI:58121"/>
    </ligand>
</feature>
<dbReference type="GO" id="GO:0019316">
    <property type="term" value="P:D-allose catabolic process"/>
    <property type="evidence" value="ECO:0007669"/>
    <property type="project" value="TreeGrafter"/>
</dbReference>
<evidence type="ECO:0000313" key="4">
    <source>
        <dbReference type="EMBL" id="ADE20033.1"/>
    </source>
</evidence>